<gene>
    <name evidence="2" type="ORF">BD324DRAFT_299776</name>
</gene>
<dbReference type="EMBL" id="NBSH01000003">
    <property type="protein sequence ID" value="ORX38949.1"/>
    <property type="molecule type" value="Genomic_DNA"/>
</dbReference>
<keyword evidence="3" id="KW-1185">Reference proteome</keyword>
<dbReference type="AlphaFoldDB" id="A0A1Y1ULS7"/>
<dbReference type="GeneID" id="33554230"/>
<proteinExistence type="predicted"/>
<feature type="compositionally biased region" description="Polar residues" evidence="1">
    <location>
        <begin position="143"/>
        <end position="152"/>
    </location>
</feature>
<feature type="region of interest" description="Disordered" evidence="1">
    <location>
        <begin position="123"/>
        <end position="155"/>
    </location>
</feature>
<reference evidence="2 3" key="1">
    <citation type="submission" date="2017-03" db="EMBL/GenBank/DDBJ databases">
        <title>Widespread Adenine N6-methylation of Active Genes in Fungi.</title>
        <authorList>
            <consortium name="DOE Joint Genome Institute"/>
            <person name="Mondo S.J."/>
            <person name="Dannebaum R.O."/>
            <person name="Kuo R.C."/>
            <person name="Louie K.B."/>
            <person name="Bewick A.J."/>
            <person name="Labutti K."/>
            <person name="Haridas S."/>
            <person name="Kuo A."/>
            <person name="Salamov A."/>
            <person name="Ahrendt S.R."/>
            <person name="Lau R."/>
            <person name="Bowen B.P."/>
            <person name="Lipzen A."/>
            <person name="Sullivan W."/>
            <person name="Andreopoulos W.B."/>
            <person name="Clum A."/>
            <person name="Lindquist E."/>
            <person name="Daum C."/>
            <person name="Northen T.R."/>
            <person name="Ramamoorthy G."/>
            <person name="Schmitz R.J."/>
            <person name="Gryganskyi A."/>
            <person name="Culley D."/>
            <person name="Magnuson J."/>
            <person name="James T.Y."/>
            <person name="O'Malley M.A."/>
            <person name="Stajich J.E."/>
            <person name="Spatafora J.W."/>
            <person name="Visel A."/>
            <person name="Grigoriev I.V."/>
        </authorList>
    </citation>
    <scope>NUCLEOTIDE SEQUENCE [LARGE SCALE GENOMIC DNA]</scope>
    <source>
        <strain evidence="2 3">NRRL Y-17943</strain>
    </source>
</reference>
<dbReference type="Proteomes" id="UP000193218">
    <property type="component" value="Unassembled WGS sequence"/>
</dbReference>
<name>A0A1Y1ULS7_9TREE</name>
<dbReference type="RefSeq" id="XP_021872812.1">
    <property type="nucleotide sequence ID" value="XM_022012422.1"/>
</dbReference>
<evidence type="ECO:0000313" key="3">
    <source>
        <dbReference type="Proteomes" id="UP000193218"/>
    </source>
</evidence>
<sequence length="334" mass="36520">MIRRRPILQPDRSHTYQSTQESVLRTYQNNMTTTAAFSLEDEAGLAGRTVLSDLKTNQIPYDASDSDIDEARVFFQEAWPMILAGTPLSLPLTLSRGAALASRELRRSLGTLQLLSQADTGWGDEHVEHDTSSSKGKGKATWDPQSTGQSEGLTKKDTAAQRYKTLESCVAKLRDALCAWHVSLLTNPEKSKADFDDKPEFFQFLATEIANERLDPEGDYVALDEGAPGPSVGQGSAHLFLENPTDDFGDQSALLRWAMDYHDLFGNMDSLCKAEVLPHEHEMNVSALIPYVNNYNDRAAASLGFDTGGDASSDAIARGAGIAQTLGLKFEQGE</sequence>
<protein>
    <submittedName>
        <fullName evidence="2">Uncharacterized protein</fullName>
    </submittedName>
</protein>
<feature type="compositionally biased region" description="Basic and acidic residues" evidence="1">
    <location>
        <begin position="123"/>
        <end position="132"/>
    </location>
</feature>
<evidence type="ECO:0000313" key="2">
    <source>
        <dbReference type="EMBL" id="ORX38949.1"/>
    </source>
</evidence>
<organism evidence="2 3">
    <name type="scientific">Kockovaella imperatae</name>
    <dbReference type="NCBI Taxonomy" id="4999"/>
    <lineage>
        <taxon>Eukaryota</taxon>
        <taxon>Fungi</taxon>
        <taxon>Dikarya</taxon>
        <taxon>Basidiomycota</taxon>
        <taxon>Agaricomycotina</taxon>
        <taxon>Tremellomycetes</taxon>
        <taxon>Tremellales</taxon>
        <taxon>Cuniculitremaceae</taxon>
        <taxon>Kockovaella</taxon>
    </lineage>
</organism>
<accession>A0A1Y1ULS7</accession>
<dbReference type="InParanoid" id="A0A1Y1ULS7"/>
<evidence type="ECO:0000256" key="1">
    <source>
        <dbReference type="SAM" id="MobiDB-lite"/>
    </source>
</evidence>
<comment type="caution">
    <text evidence="2">The sequence shown here is derived from an EMBL/GenBank/DDBJ whole genome shotgun (WGS) entry which is preliminary data.</text>
</comment>